<dbReference type="SUPFAM" id="SSF51735">
    <property type="entry name" value="NAD(P)-binding Rossmann-fold domains"/>
    <property type="match status" value="1"/>
</dbReference>
<dbReference type="GO" id="GO:0004806">
    <property type="term" value="F:triacylglycerol lipase activity"/>
    <property type="evidence" value="ECO:0007669"/>
    <property type="project" value="TreeGrafter"/>
</dbReference>
<dbReference type="VEuPathDB" id="FungiDB:FMAN_12108"/>
<keyword evidence="8 9" id="KW-0472">Membrane</keyword>
<evidence type="ECO:0000313" key="10">
    <source>
        <dbReference type="EMBL" id="CVK97939.1"/>
    </source>
</evidence>
<feature type="transmembrane region" description="Helical" evidence="9">
    <location>
        <begin position="445"/>
        <end position="469"/>
    </location>
</feature>
<dbReference type="RefSeq" id="XP_041684854.1">
    <property type="nucleotide sequence ID" value="XM_041834606.1"/>
</dbReference>
<comment type="similarity">
    <text evidence="2">Belongs to the short-chain dehydrogenases/reductases (SDR) family.</text>
</comment>
<organism evidence="10 11">
    <name type="scientific">Fusarium mangiferae</name>
    <name type="common">Mango malformation disease fungus</name>
    <dbReference type="NCBI Taxonomy" id="192010"/>
    <lineage>
        <taxon>Eukaryota</taxon>
        <taxon>Fungi</taxon>
        <taxon>Dikarya</taxon>
        <taxon>Ascomycota</taxon>
        <taxon>Pezizomycotina</taxon>
        <taxon>Sordariomycetes</taxon>
        <taxon>Hypocreomycetidae</taxon>
        <taxon>Hypocreales</taxon>
        <taxon>Nectriaceae</taxon>
        <taxon>Fusarium</taxon>
        <taxon>Fusarium fujikuroi species complex</taxon>
    </lineage>
</organism>
<dbReference type="PRINTS" id="PR00080">
    <property type="entry name" value="SDRFAMILY"/>
</dbReference>
<evidence type="ECO:0000313" key="11">
    <source>
        <dbReference type="Proteomes" id="UP000184255"/>
    </source>
</evidence>
<evidence type="ECO:0000256" key="7">
    <source>
        <dbReference type="ARBA" id="ARBA00023002"/>
    </source>
</evidence>
<evidence type="ECO:0000256" key="3">
    <source>
        <dbReference type="ARBA" id="ARBA00008130"/>
    </source>
</evidence>
<feature type="transmembrane region" description="Helical" evidence="9">
    <location>
        <begin position="311"/>
        <end position="332"/>
    </location>
</feature>
<dbReference type="Pfam" id="PF00106">
    <property type="entry name" value="adh_short"/>
    <property type="match status" value="1"/>
</dbReference>
<dbReference type="PROSITE" id="PS00061">
    <property type="entry name" value="ADH_SHORT"/>
    <property type="match status" value="1"/>
</dbReference>
<dbReference type="InterPro" id="IPR043476">
    <property type="entry name" value="Yro2-like_7TM"/>
</dbReference>
<keyword evidence="4 9" id="KW-0812">Transmembrane</keyword>
<proteinExistence type="inferred from homology"/>
<evidence type="ECO:0000256" key="9">
    <source>
        <dbReference type="SAM" id="Phobius"/>
    </source>
</evidence>
<dbReference type="InterPro" id="IPR001425">
    <property type="entry name" value="Arc/bac/fun_rhodopsins"/>
</dbReference>
<dbReference type="SUPFAM" id="SSF81321">
    <property type="entry name" value="Family A G protein-coupled receptor-like"/>
    <property type="match status" value="1"/>
</dbReference>
<gene>
    <name evidence="10" type="ORF">FMAN_12108</name>
</gene>
<dbReference type="InterPro" id="IPR002347">
    <property type="entry name" value="SDR_fam"/>
</dbReference>
<feature type="transmembrane region" description="Helical" evidence="9">
    <location>
        <begin position="418"/>
        <end position="439"/>
    </location>
</feature>
<dbReference type="GO" id="GO:0005811">
    <property type="term" value="C:lipid droplet"/>
    <property type="evidence" value="ECO:0007669"/>
    <property type="project" value="TreeGrafter"/>
</dbReference>
<dbReference type="Gene3D" id="3.40.50.720">
    <property type="entry name" value="NAD(P)-binding Rossmann-like Domain"/>
    <property type="match status" value="1"/>
</dbReference>
<keyword evidence="7" id="KW-0560">Oxidoreductase</keyword>
<name>A0A1L7TJ50_FUSMA</name>
<comment type="subcellular location">
    <subcellularLocation>
        <location evidence="1">Membrane</location>
        <topology evidence="1">Multi-pass membrane protein</topology>
    </subcellularLocation>
</comment>
<reference evidence="11" key="1">
    <citation type="journal article" date="2016" name="Genome Biol. Evol.">
        <title>Comparative 'omics' of the Fusarium fujikuroi species complex highlights differences in genetic potential and metabolite synthesis.</title>
        <authorList>
            <person name="Niehaus E.-M."/>
            <person name="Muensterkoetter M."/>
            <person name="Proctor R.H."/>
            <person name="Brown D.W."/>
            <person name="Sharon A."/>
            <person name="Idan Y."/>
            <person name="Oren-Young L."/>
            <person name="Sieber C.M."/>
            <person name="Novak O."/>
            <person name="Pencik A."/>
            <person name="Tarkowska D."/>
            <person name="Hromadova K."/>
            <person name="Freeman S."/>
            <person name="Maymon M."/>
            <person name="Elazar M."/>
            <person name="Youssef S.A."/>
            <person name="El-Shabrawy E.S.M."/>
            <person name="Shalaby A.B.A."/>
            <person name="Houterman P."/>
            <person name="Brock N.L."/>
            <person name="Burkhardt I."/>
            <person name="Tsavkelova E.A."/>
            <person name="Dickschat J.S."/>
            <person name="Galuszka P."/>
            <person name="Gueldener U."/>
            <person name="Tudzynski B."/>
        </authorList>
    </citation>
    <scope>NUCLEOTIDE SEQUENCE [LARGE SCALE GENOMIC DNA]</scope>
    <source>
        <strain evidence="11">MRC7560</strain>
    </source>
</reference>
<feature type="transmembrane region" description="Helical" evidence="9">
    <location>
        <begin position="339"/>
        <end position="369"/>
    </location>
</feature>
<sequence>MTTKAELKTILVTGCSAGGVGAALAIALATKGHCVFATARNLSKIPPALVNLPTVTTLLLDVTCKTSIATVATAVADATKARGDPGLDVLINNAGVGYTAPLLDTDLDLAQRVYDTNIWGPIRIIQSFADLLIRKKGRLVNMCSISSVLHMPWMGVYASSKAAMTVISDTLRLELAPFGVSVITVVLGIVATDFNNNKFSLILPPRSRYTTIHETILAWRSGDIGPKGCTASEVAASLLPDILGCGKTGTIWRGDKSIFVKYLSAWTPEFLLVRGNTDPQAVMSHNITLLKLLHIYEMLLPDITISDWGKAWCWSVTAITALCAMAFAITALTASKKLLLTVCSLTASSCYVMSMCYFAMAADIGWIAVDVEFARGTRAAQDHHPSRQIFWVRYVSWFIATPLLMTELFLLASASTEVILVEVFLDLVVIATGLSGAVIPSDYKWAYYFYGAIACGGIGYQVIFTGTTAAEVQGPELRRKYVQCSTLMMVVWVGYGVAWGLSEGGNVISPAEEAVFYGILDLLGGPVFGTLVALAAC</sequence>
<dbReference type="CDD" id="cd15239">
    <property type="entry name" value="7tm_YRO2_fungal-like"/>
    <property type="match status" value="1"/>
</dbReference>
<dbReference type="PANTHER" id="PTHR44169">
    <property type="entry name" value="NADPH-DEPENDENT 1-ACYLDIHYDROXYACETONE PHOSPHATE REDUCTASE"/>
    <property type="match status" value="1"/>
</dbReference>
<accession>A0A1L7TJ50</accession>
<dbReference type="Proteomes" id="UP000184255">
    <property type="component" value="Unassembled WGS sequence"/>
</dbReference>
<dbReference type="PRINTS" id="PR00081">
    <property type="entry name" value="GDHRDH"/>
</dbReference>
<dbReference type="PANTHER" id="PTHR44169:SF6">
    <property type="entry name" value="NADPH-DEPENDENT 1-ACYLDIHYDROXYACETONE PHOSPHATE REDUCTASE"/>
    <property type="match status" value="1"/>
</dbReference>
<evidence type="ECO:0000256" key="4">
    <source>
        <dbReference type="ARBA" id="ARBA00022692"/>
    </source>
</evidence>
<evidence type="ECO:0000256" key="8">
    <source>
        <dbReference type="ARBA" id="ARBA00023136"/>
    </source>
</evidence>
<evidence type="ECO:0000256" key="2">
    <source>
        <dbReference type="ARBA" id="ARBA00006484"/>
    </source>
</evidence>
<dbReference type="SMART" id="SM01021">
    <property type="entry name" value="Bac_rhodopsin"/>
    <property type="match status" value="1"/>
</dbReference>
<keyword evidence="5" id="KW-0521">NADP</keyword>
<dbReference type="GeneID" id="65091358"/>
<keyword evidence="6 9" id="KW-1133">Transmembrane helix</keyword>
<dbReference type="Pfam" id="PF01036">
    <property type="entry name" value="Bac_rhodopsin"/>
    <property type="match status" value="1"/>
</dbReference>
<dbReference type="Gene3D" id="1.20.1070.10">
    <property type="entry name" value="Rhodopsin 7-helix transmembrane proteins"/>
    <property type="match status" value="1"/>
</dbReference>
<comment type="caution">
    <text evidence="10">The sequence shown here is derived from an EMBL/GenBank/DDBJ whole genome shotgun (WGS) entry which is preliminary data.</text>
</comment>
<protein>
    <submittedName>
        <fullName evidence="10">Uncharacterized protein</fullName>
    </submittedName>
</protein>
<dbReference type="GO" id="GO:0016020">
    <property type="term" value="C:membrane"/>
    <property type="evidence" value="ECO:0007669"/>
    <property type="project" value="UniProtKB-SubCell"/>
</dbReference>
<evidence type="ECO:0000256" key="6">
    <source>
        <dbReference type="ARBA" id="ARBA00022989"/>
    </source>
</evidence>
<comment type="similarity">
    <text evidence="3">Belongs to the archaeal/bacterial/fungal opsin family.</text>
</comment>
<feature type="transmembrane region" description="Helical" evidence="9">
    <location>
        <begin position="389"/>
        <end position="411"/>
    </location>
</feature>
<evidence type="ECO:0000256" key="1">
    <source>
        <dbReference type="ARBA" id="ARBA00004141"/>
    </source>
</evidence>
<feature type="transmembrane region" description="Helical" evidence="9">
    <location>
        <begin position="481"/>
        <end position="502"/>
    </location>
</feature>
<dbReference type="GO" id="GO:0019433">
    <property type="term" value="P:triglyceride catabolic process"/>
    <property type="evidence" value="ECO:0007669"/>
    <property type="project" value="TreeGrafter"/>
</dbReference>
<dbReference type="InterPro" id="IPR020904">
    <property type="entry name" value="Sc_DH/Rdtase_CS"/>
</dbReference>
<feature type="transmembrane region" description="Helical" evidence="9">
    <location>
        <begin position="514"/>
        <end position="536"/>
    </location>
</feature>
<keyword evidence="11" id="KW-1185">Reference proteome</keyword>
<dbReference type="GO" id="GO:0000140">
    <property type="term" value="F:acylglycerone-phosphate reductase (NADP+) activity"/>
    <property type="evidence" value="ECO:0007669"/>
    <property type="project" value="TreeGrafter"/>
</dbReference>
<evidence type="ECO:0000256" key="5">
    <source>
        <dbReference type="ARBA" id="ARBA00022857"/>
    </source>
</evidence>
<dbReference type="EMBL" id="FCQH01000009">
    <property type="protein sequence ID" value="CVK97939.1"/>
    <property type="molecule type" value="Genomic_DNA"/>
</dbReference>
<dbReference type="GO" id="GO:0005783">
    <property type="term" value="C:endoplasmic reticulum"/>
    <property type="evidence" value="ECO:0007669"/>
    <property type="project" value="TreeGrafter"/>
</dbReference>
<dbReference type="AlphaFoldDB" id="A0A1L7TJ50"/>
<dbReference type="InterPro" id="IPR036291">
    <property type="entry name" value="NAD(P)-bd_dom_sf"/>
</dbReference>
<dbReference type="GO" id="GO:0006654">
    <property type="term" value="P:phosphatidic acid biosynthetic process"/>
    <property type="evidence" value="ECO:0007669"/>
    <property type="project" value="TreeGrafter"/>
</dbReference>